<proteinExistence type="predicted"/>
<keyword evidence="1" id="KW-0732">Signal</keyword>
<gene>
    <name evidence="2" type="ORF">DFR29_106228</name>
</gene>
<dbReference type="RefSeq" id="WP_133818820.1">
    <property type="nucleotide sequence ID" value="NZ_SNZH01000006.1"/>
</dbReference>
<keyword evidence="3" id="KW-1185">Reference proteome</keyword>
<protein>
    <submittedName>
        <fullName evidence="2">Uncharacterized protein</fullName>
    </submittedName>
</protein>
<sequence length="107" mass="11680">MKRILFALFATFGLAFAAFAAKDIQDGNAYVKAVKDDQFLFQGNPLGKNMLLGSLQELKDEGKLTGVVLRNPGDASAQHKHLIKVIADYLQIQAFSGDAKNLQPLTE</sequence>
<dbReference type="EMBL" id="SNZH01000006">
    <property type="protein sequence ID" value="TDR44081.1"/>
    <property type="molecule type" value="Genomic_DNA"/>
</dbReference>
<name>A0A4R6YYJ3_9GAMM</name>
<dbReference type="Proteomes" id="UP000295293">
    <property type="component" value="Unassembled WGS sequence"/>
</dbReference>
<dbReference type="AlphaFoldDB" id="A0A4R6YYJ3"/>
<evidence type="ECO:0000256" key="1">
    <source>
        <dbReference type="SAM" id="SignalP"/>
    </source>
</evidence>
<accession>A0A4R6YYJ3</accession>
<feature type="chain" id="PRO_5020411394" evidence="1">
    <location>
        <begin position="21"/>
        <end position="107"/>
    </location>
</feature>
<organism evidence="2 3">
    <name type="scientific">Tahibacter aquaticus</name>
    <dbReference type="NCBI Taxonomy" id="520092"/>
    <lineage>
        <taxon>Bacteria</taxon>
        <taxon>Pseudomonadati</taxon>
        <taxon>Pseudomonadota</taxon>
        <taxon>Gammaproteobacteria</taxon>
        <taxon>Lysobacterales</taxon>
        <taxon>Rhodanobacteraceae</taxon>
        <taxon>Tahibacter</taxon>
    </lineage>
</organism>
<reference evidence="2 3" key="1">
    <citation type="submission" date="2019-03" db="EMBL/GenBank/DDBJ databases">
        <title>Genomic Encyclopedia of Type Strains, Phase IV (KMG-IV): sequencing the most valuable type-strain genomes for metagenomic binning, comparative biology and taxonomic classification.</title>
        <authorList>
            <person name="Goeker M."/>
        </authorList>
    </citation>
    <scope>NUCLEOTIDE SEQUENCE [LARGE SCALE GENOMIC DNA]</scope>
    <source>
        <strain evidence="2 3">DSM 21667</strain>
    </source>
</reference>
<evidence type="ECO:0000313" key="3">
    <source>
        <dbReference type="Proteomes" id="UP000295293"/>
    </source>
</evidence>
<comment type="caution">
    <text evidence="2">The sequence shown here is derived from an EMBL/GenBank/DDBJ whole genome shotgun (WGS) entry which is preliminary data.</text>
</comment>
<feature type="signal peptide" evidence="1">
    <location>
        <begin position="1"/>
        <end position="20"/>
    </location>
</feature>
<evidence type="ECO:0000313" key="2">
    <source>
        <dbReference type="EMBL" id="TDR44081.1"/>
    </source>
</evidence>